<proteinExistence type="predicted"/>
<organism evidence="2 3">
    <name type="scientific">Marssonina brunnea f. sp. multigermtubi (strain MB_m1)</name>
    <name type="common">Marssonina leaf spot fungus</name>
    <dbReference type="NCBI Taxonomy" id="1072389"/>
    <lineage>
        <taxon>Eukaryota</taxon>
        <taxon>Fungi</taxon>
        <taxon>Dikarya</taxon>
        <taxon>Ascomycota</taxon>
        <taxon>Pezizomycotina</taxon>
        <taxon>Leotiomycetes</taxon>
        <taxon>Helotiales</taxon>
        <taxon>Drepanopezizaceae</taxon>
        <taxon>Drepanopeziza</taxon>
    </lineage>
</organism>
<keyword evidence="3" id="KW-1185">Reference proteome</keyword>
<evidence type="ECO:0000256" key="1">
    <source>
        <dbReference type="SAM" id="SignalP"/>
    </source>
</evidence>
<feature type="signal peptide" evidence="1">
    <location>
        <begin position="1"/>
        <end position="20"/>
    </location>
</feature>
<keyword evidence="1" id="KW-0732">Signal</keyword>
<name>K1XJT7_MARBU</name>
<feature type="chain" id="PRO_5003853124" evidence="1">
    <location>
        <begin position="21"/>
        <end position="71"/>
    </location>
</feature>
<gene>
    <name evidence="2" type="ORF">MBM_09208</name>
</gene>
<sequence>MMFINAFAAAITLLSPAVLAAPQIPEVKLKISLCKDAGNMNCFEPVARVNTCAIPIAGKHNTSLIAARPTA</sequence>
<dbReference type="KEGG" id="mbe:MBM_09208"/>
<evidence type="ECO:0000313" key="2">
    <source>
        <dbReference type="EMBL" id="EKD12639.1"/>
    </source>
</evidence>
<accession>K1XJT7</accession>
<protein>
    <submittedName>
        <fullName evidence="2">Uncharacterized protein</fullName>
    </submittedName>
</protein>
<reference evidence="2 3" key="1">
    <citation type="journal article" date="2012" name="BMC Genomics">
        <title>Sequencing the genome of Marssonina brunnea reveals fungus-poplar co-evolution.</title>
        <authorList>
            <person name="Zhu S."/>
            <person name="Cao Y.-Z."/>
            <person name="Jiang C."/>
            <person name="Tan B.-Y."/>
            <person name="Wang Z."/>
            <person name="Feng S."/>
            <person name="Zhang L."/>
            <person name="Su X.-H."/>
            <person name="Brejova B."/>
            <person name="Vinar T."/>
            <person name="Xu M."/>
            <person name="Wang M.-X."/>
            <person name="Zhang S.-G."/>
            <person name="Huang M.-R."/>
            <person name="Wu R."/>
            <person name="Zhou Y."/>
        </authorList>
    </citation>
    <scope>NUCLEOTIDE SEQUENCE [LARGE SCALE GENOMIC DNA]</scope>
    <source>
        <strain evidence="2 3">MB_m1</strain>
    </source>
</reference>
<dbReference type="InParanoid" id="K1XJT7"/>
<dbReference type="EMBL" id="JH921455">
    <property type="protein sequence ID" value="EKD12639.1"/>
    <property type="molecule type" value="Genomic_DNA"/>
</dbReference>
<dbReference type="Proteomes" id="UP000006753">
    <property type="component" value="Unassembled WGS sequence"/>
</dbReference>
<dbReference type="HOGENOM" id="CLU_2740547_0_0_1"/>
<dbReference type="AlphaFoldDB" id="K1XJT7"/>
<evidence type="ECO:0000313" key="3">
    <source>
        <dbReference type="Proteomes" id="UP000006753"/>
    </source>
</evidence>